<evidence type="ECO:0000256" key="4">
    <source>
        <dbReference type="ARBA" id="ARBA00022989"/>
    </source>
</evidence>
<evidence type="ECO:0000256" key="2">
    <source>
        <dbReference type="ARBA" id="ARBA00022475"/>
    </source>
</evidence>
<feature type="transmembrane region" description="Helical" evidence="7">
    <location>
        <begin position="249"/>
        <end position="267"/>
    </location>
</feature>
<dbReference type="InterPro" id="IPR018076">
    <property type="entry name" value="T2SS_GspF_dom"/>
</dbReference>
<dbReference type="RefSeq" id="WP_165331277.1">
    <property type="nucleotide sequence ID" value="NZ_JAAKZW010000020.1"/>
</dbReference>
<feature type="transmembrane region" description="Helical" evidence="7">
    <location>
        <begin position="6"/>
        <end position="24"/>
    </location>
</feature>
<evidence type="ECO:0000256" key="1">
    <source>
        <dbReference type="ARBA" id="ARBA00004651"/>
    </source>
</evidence>
<feature type="domain" description="Type II secretion system protein GspF" evidence="8">
    <location>
        <begin position="108"/>
        <end position="215"/>
    </location>
</feature>
<evidence type="ECO:0000313" key="10">
    <source>
        <dbReference type="Proteomes" id="UP000481109"/>
    </source>
</evidence>
<dbReference type="PANTHER" id="PTHR35007">
    <property type="entry name" value="INTEGRAL MEMBRANE PROTEIN-RELATED"/>
    <property type="match status" value="1"/>
</dbReference>
<gene>
    <name evidence="9" type="ORF">G6045_08755</name>
</gene>
<keyword evidence="3 7" id="KW-0812">Transmembrane</keyword>
<feature type="region of interest" description="Disordered" evidence="6">
    <location>
        <begin position="275"/>
        <end position="295"/>
    </location>
</feature>
<comment type="caution">
    <text evidence="9">The sequence shown here is derived from an EMBL/GenBank/DDBJ whole genome shotgun (WGS) entry which is preliminary data.</text>
</comment>
<protein>
    <recommendedName>
        <fullName evidence="8">Type II secretion system protein GspF domain-containing protein</fullName>
    </recommendedName>
</protein>
<dbReference type="Proteomes" id="UP000481109">
    <property type="component" value="Unassembled WGS sequence"/>
</dbReference>
<keyword evidence="10" id="KW-1185">Reference proteome</keyword>
<dbReference type="EMBL" id="JAAKZW010000020">
    <property type="protein sequence ID" value="NGO75762.1"/>
    <property type="molecule type" value="Genomic_DNA"/>
</dbReference>
<dbReference type="PANTHER" id="PTHR35007:SF3">
    <property type="entry name" value="POSSIBLE CONSERVED ALANINE RICH MEMBRANE PROTEIN"/>
    <property type="match status" value="1"/>
</dbReference>
<evidence type="ECO:0000259" key="8">
    <source>
        <dbReference type="Pfam" id="PF00482"/>
    </source>
</evidence>
<organism evidence="9 10">
    <name type="scientific">Streptomyces mesophilus</name>
    <dbReference type="NCBI Taxonomy" id="1775132"/>
    <lineage>
        <taxon>Bacteria</taxon>
        <taxon>Bacillati</taxon>
        <taxon>Actinomycetota</taxon>
        <taxon>Actinomycetes</taxon>
        <taxon>Kitasatosporales</taxon>
        <taxon>Streptomycetaceae</taxon>
        <taxon>Streptomyces</taxon>
    </lineage>
</organism>
<name>A0A6G4XF09_9ACTN</name>
<keyword evidence="4 7" id="KW-1133">Transmembrane helix</keyword>
<dbReference type="AlphaFoldDB" id="A0A6G4XF09"/>
<evidence type="ECO:0000256" key="7">
    <source>
        <dbReference type="SAM" id="Phobius"/>
    </source>
</evidence>
<evidence type="ECO:0000256" key="3">
    <source>
        <dbReference type="ARBA" id="ARBA00022692"/>
    </source>
</evidence>
<dbReference type="GO" id="GO:0005886">
    <property type="term" value="C:plasma membrane"/>
    <property type="evidence" value="ECO:0007669"/>
    <property type="project" value="UniProtKB-SubCell"/>
</dbReference>
<evidence type="ECO:0000313" key="9">
    <source>
        <dbReference type="EMBL" id="NGO75762.1"/>
    </source>
</evidence>
<feature type="transmembrane region" description="Helical" evidence="7">
    <location>
        <begin position="73"/>
        <end position="89"/>
    </location>
</feature>
<reference evidence="9 10" key="1">
    <citation type="submission" date="2020-02" db="EMBL/GenBank/DDBJ databases">
        <title>Whole-genome analyses of novel actinobacteria.</title>
        <authorList>
            <person name="Sahin N."/>
            <person name="Tokatli A."/>
        </authorList>
    </citation>
    <scope>NUCLEOTIDE SEQUENCE [LARGE SCALE GENOMIC DNA]</scope>
    <source>
        <strain evidence="9 10">YC504</strain>
    </source>
</reference>
<sequence length="295" mass="31388">MAITGVLVFLVGAYATVAAVRGKLIAVRRRRRRSGLGGAIDELPNPWRKNYRHLVGAAVIGGVLVWVATDRPVHGLVVFIALAGLPFLLHPGGSARAETVQLEAMSDWLQQVASLVMSGRPIDQALHATLTTIPAPLAGPVGQLALRMRDGMPPAHAYRLLADDLGTLSGDDLAQVLMMHTQTRGSGLAEVLKQMATKTADKAKGLRELDAARARTRRRARNVTLMTLAVIAVGLTGAGYTSWYATGAGQIGLTAVSGVVTASLFWLRRRAQMDEEPRQLKTAQERAANPEGAAA</sequence>
<comment type="subcellular location">
    <subcellularLocation>
        <location evidence="1">Cell membrane</location>
        <topology evidence="1">Multi-pass membrane protein</topology>
    </subcellularLocation>
</comment>
<feature type="transmembrane region" description="Helical" evidence="7">
    <location>
        <begin position="51"/>
        <end position="67"/>
    </location>
</feature>
<accession>A0A6G4XF09</accession>
<proteinExistence type="predicted"/>
<feature type="transmembrane region" description="Helical" evidence="7">
    <location>
        <begin position="223"/>
        <end position="243"/>
    </location>
</feature>
<evidence type="ECO:0000256" key="6">
    <source>
        <dbReference type="SAM" id="MobiDB-lite"/>
    </source>
</evidence>
<dbReference type="Pfam" id="PF00482">
    <property type="entry name" value="T2SSF"/>
    <property type="match status" value="1"/>
</dbReference>
<evidence type="ECO:0000256" key="5">
    <source>
        <dbReference type="ARBA" id="ARBA00023136"/>
    </source>
</evidence>
<keyword evidence="5 7" id="KW-0472">Membrane</keyword>
<keyword evidence="2" id="KW-1003">Cell membrane</keyword>